<reference evidence="12 13" key="1">
    <citation type="submission" date="2011-07" db="EMBL/GenBank/DDBJ databases">
        <authorList>
            <person name="Coyne R."/>
            <person name="Brami D."/>
            <person name="Johnson J."/>
            <person name="Hostetler J."/>
            <person name="Hannick L."/>
            <person name="Clark T."/>
            <person name="Cassidy-Hanley D."/>
            <person name="Inman J."/>
        </authorList>
    </citation>
    <scope>NUCLEOTIDE SEQUENCE [LARGE SCALE GENOMIC DNA]</scope>
    <source>
        <strain evidence="12 13">G5</strain>
    </source>
</reference>
<dbReference type="InterPro" id="IPR027417">
    <property type="entry name" value="P-loop_NTPase"/>
</dbReference>
<evidence type="ECO:0000256" key="10">
    <source>
        <dbReference type="SAM" id="Coils"/>
    </source>
</evidence>
<keyword evidence="5" id="KW-0547">Nucleotide-binding</keyword>
<evidence type="ECO:0000313" key="13">
    <source>
        <dbReference type="Proteomes" id="UP000008983"/>
    </source>
</evidence>
<dbReference type="InterPro" id="IPR003409">
    <property type="entry name" value="MORN"/>
</dbReference>
<dbReference type="SMART" id="SM00698">
    <property type="entry name" value="MORN"/>
    <property type="match status" value="9"/>
</dbReference>
<feature type="domain" description="Tr-type G" evidence="11">
    <location>
        <begin position="1077"/>
        <end position="1297"/>
    </location>
</feature>
<evidence type="ECO:0000256" key="3">
    <source>
        <dbReference type="ARBA" id="ARBA00022490"/>
    </source>
</evidence>
<dbReference type="InterPro" id="IPR050100">
    <property type="entry name" value="TRAFAC_GTPase_members"/>
</dbReference>
<comment type="similarity">
    <text evidence="2">Belongs to the TRAFAC class translation factor GTPase superfamily. Classic translation factor GTPase family. EF-Tu/EF-1A subfamily.</text>
</comment>
<dbReference type="GO" id="GO:0005525">
    <property type="term" value="F:GTP binding"/>
    <property type="evidence" value="ECO:0007669"/>
    <property type="project" value="UniProtKB-KW"/>
</dbReference>
<dbReference type="GO" id="GO:0006412">
    <property type="term" value="P:translation"/>
    <property type="evidence" value="ECO:0007669"/>
    <property type="project" value="UniProtKB-KW"/>
</dbReference>
<name>G0R0Z9_ICHMU</name>
<dbReference type="Gene3D" id="2.40.30.10">
    <property type="entry name" value="Translation factors"/>
    <property type="match status" value="2"/>
</dbReference>
<dbReference type="PROSITE" id="PS51722">
    <property type="entry name" value="G_TR_2"/>
    <property type="match status" value="1"/>
</dbReference>
<dbReference type="SUPFAM" id="SSF50447">
    <property type="entry name" value="Translation proteins"/>
    <property type="match status" value="1"/>
</dbReference>
<dbReference type="eggNOG" id="KOG0459">
    <property type="taxonomic scope" value="Eukaryota"/>
</dbReference>
<evidence type="ECO:0000259" key="11">
    <source>
        <dbReference type="PROSITE" id="PS51722"/>
    </source>
</evidence>
<evidence type="ECO:0000313" key="12">
    <source>
        <dbReference type="EMBL" id="EGR28864.1"/>
    </source>
</evidence>
<keyword evidence="6" id="KW-0378">Hydrolase</keyword>
<comment type="catalytic activity">
    <reaction evidence="9">
        <text>GTP + H2O = GDP + phosphate + H(+)</text>
        <dbReference type="Rhea" id="RHEA:19669"/>
        <dbReference type="ChEBI" id="CHEBI:15377"/>
        <dbReference type="ChEBI" id="CHEBI:15378"/>
        <dbReference type="ChEBI" id="CHEBI:37565"/>
        <dbReference type="ChEBI" id="CHEBI:43474"/>
        <dbReference type="ChEBI" id="CHEBI:58189"/>
    </reaction>
    <physiologicalReaction direction="left-to-right" evidence="9">
        <dbReference type="Rhea" id="RHEA:19670"/>
    </physiologicalReaction>
</comment>
<dbReference type="SUPFAM" id="SSF50465">
    <property type="entry name" value="EF-Tu/eEF-1alpha/eIF2-gamma C-terminal domain"/>
    <property type="match status" value="1"/>
</dbReference>
<evidence type="ECO:0000256" key="8">
    <source>
        <dbReference type="ARBA" id="ARBA00023134"/>
    </source>
</evidence>
<dbReference type="PRINTS" id="PR00315">
    <property type="entry name" value="ELONGATNFCT"/>
</dbReference>
<dbReference type="Gene3D" id="3.40.50.300">
    <property type="entry name" value="P-loop containing nucleotide triphosphate hydrolases"/>
    <property type="match status" value="1"/>
</dbReference>
<dbReference type="STRING" id="857967.G0R0Z9"/>
<dbReference type="RefSeq" id="XP_004030100.1">
    <property type="nucleotide sequence ID" value="XM_004030052.1"/>
</dbReference>
<dbReference type="GO" id="GO:0005737">
    <property type="term" value="C:cytoplasm"/>
    <property type="evidence" value="ECO:0007669"/>
    <property type="project" value="UniProtKB-SubCell"/>
</dbReference>
<sequence>MQQIFNLEKQPNNLIIPVELTKVIYSEYEADLNIIDKPGQLYGKSLHGQSKIKFKNGNYYEGNLDNGIINGTGIFKWANGVVYQGQFQNNTINGFGKYTWTDNSQYEGEVKDGLRHGQGTLKTGDGEAIYIGQWFEGQRHGEGQIKFRSGASYNGQFKNGFKHGNGKMIYPSGNYYQGEWQNDLKNGYGIIIWLTQSEKYYGQWKNNMQNGFGTHIWLEPKGEGKLLRNRYEGEWKDGQRHGCGVFYYANGSKYEGEWQNNLKEGFAIFTEDNGNIIQGCYKADKLIRHEIPLKIIESQSKVSMQQLNIDSPINNLKVKKNEQVVQKKKSITYNQENKEETLLKEIQKKKEIEVNPYQFIIDISDLTQNMDDKQVQMINLNIQNMLLRHNSNLKLWYKQFCNSYETVLGEDSFGMDMVGFWKLIKDMKVLDSLVSLVALNRCFYYGRKNQFDIKSNLDQLKLQIELSKKLDRNLQFDELKNSSISYMLTFQEFNPDVKYDFQKIIDQRNVKDNNQRDNQFKLSLSYLNIHEEKRVILYRHFVDLIVRLSFLKYNNINCLHRSLEKFIVEIIQPYFEQKYNKTSSIINISEQKSQTNLENFDVKKKYFLLQLKKKIHIKQKQIMCQNYSKILNDLFNHLKIKNKNNKYGIKDETVKFKDLLIYLQNHQLITNDIDKKSFISLLEKHFDIQSTVSYVDQIQREKEKEKKDKEKDKKKKKAFYTNSQNIISQQILLDQSFYINEKYKDIKNKRLSQIFLSELIQFEINDLICLYIIRKDKDLQIFKDEQEFLKKVQKYFELLKIKQNFNINDVKLLQKKDYRQWPFSIKDKLKEQLALDKLKKLEQEKLRKQREDDRKREQRERAKMALEDYNIESDYEDENKMSDVPPATDGVQKKVKKQMKLTQQAFIPEEVVPAVQTQQQPQQQQTVGWSEDFTIPTLESLPPFDEQGKRQGVWLEGGYCFGEWYYDLNGNPVFISPAYEGDMVGDLYDQNSDLYLNFINDQLGRPLPPAPKKEPPPPKIPKRLQQLQEQQKDGKVATQTVQADYKHEKQITLEEAREYELKNYKDGNEYALVDKDRESANIVFIGHVDAGKSTLSGRILKNCGEVDEVEIRKYEQEAKENNRESWVLAYIMDINDEERTKGITVECGKAHFQLQNRRFVLLDAPGHKNYVPNMIAGACQADIAALVISARQGEFEAGFEGGQTQEHAHLAKALGVQHMVCVVTKMDEINWDKGRYEYIKESVDHFLRTQVGITSIEWVPINGFLNENIDTPIPTEKCNWYTGDTLFDKFNKAPVPVRDSNGPVRIPVLDKYKEQGQFIFGKLEQGTIREDMWVTLMPNMKQFQISSIYNTKDQRIFYASAGENIRIKVKGIDEKDIERGFMVCSTDDLCPITQCFVAEITILQLPVHKPIFSQGYTCVMHLHTCVVDIEIEQVEAVLNPENKKLTKNTFLKSGQIGVAKIMIPKNILCLEKFEKLDHLGRFTLRDEEKTIGFGKVMKIKPYVQQ</sequence>
<dbReference type="SUPFAM" id="SSF52540">
    <property type="entry name" value="P-loop containing nucleoside triphosphate hydrolases"/>
    <property type="match status" value="1"/>
</dbReference>
<keyword evidence="7" id="KW-0648">Protein biosynthesis</keyword>
<evidence type="ECO:0000256" key="7">
    <source>
        <dbReference type="ARBA" id="ARBA00022917"/>
    </source>
</evidence>
<dbReference type="Gene3D" id="2.20.110.10">
    <property type="entry name" value="Histone H3 K4-specific methyltransferase SET7/9 N-terminal domain"/>
    <property type="match status" value="4"/>
</dbReference>
<evidence type="ECO:0000256" key="5">
    <source>
        <dbReference type="ARBA" id="ARBA00022741"/>
    </source>
</evidence>
<dbReference type="Pfam" id="PF00009">
    <property type="entry name" value="GTP_EFTU"/>
    <property type="match status" value="1"/>
</dbReference>
<keyword evidence="10" id="KW-0175">Coiled coil</keyword>
<dbReference type="EMBL" id="GL984206">
    <property type="protein sequence ID" value="EGR28864.1"/>
    <property type="molecule type" value="Genomic_DNA"/>
</dbReference>
<protein>
    <recommendedName>
        <fullName evidence="11">Tr-type G domain-containing protein</fullName>
    </recommendedName>
</protein>
<dbReference type="GeneID" id="14904949"/>
<dbReference type="PANTHER" id="PTHR23115">
    <property type="entry name" value="TRANSLATION FACTOR"/>
    <property type="match status" value="1"/>
</dbReference>
<accession>G0R0Z9</accession>
<dbReference type="CDD" id="cd04089">
    <property type="entry name" value="eRF3_II"/>
    <property type="match status" value="1"/>
</dbReference>
<dbReference type="Pfam" id="PF22594">
    <property type="entry name" value="GTP-eEF1A_C"/>
    <property type="match status" value="1"/>
</dbReference>
<dbReference type="FunFam" id="3.40.50.300:FF:000204">
    <property type="entry name" value="Translation elongation factor Tu"/>
    <property type="match status" value="1"/>
</dbReference>
<dbReference type="InterPro" id="IPR000795">
    <property type="entry name" value="T_Tr_GTP-bd_dom"/>
</dbReference>
<evidence type="ECO:0000256" key="2">
    <source>
        <dbReference type="ARBA" id="ARBA00007249"/>
    </source>
</evidence>
<dbReference type="SUPFAM" id="SSF82185">
    <property type="entry name" value="Histone H3 K4-specific methyltransferase SET7/9 N-terminal domain"/>
    <property type="match status" value="3"/>
</dbReference>
<comment type="subcellular location">
    <subcellularLocation>
        <location evidence="1">Cytoplasm</location>
    </subcellularLocation>
</comment>
<dbReference type="CDD" id="cd03704">
    <property type="entry name" value="eRF3_C_III"/>
    <property type="match status" value="1"/>
</dbReference>
<evidence type="ECO:0000256" key="9">
    <source>
        <dbReference type="ARBA" id="ARBA00049117"/>
    </source>
</evidence>
<keyword evidence="13" id="KW-1185">Reference proteome</keyword>
<dbReference type="InterPro" id="IPR009001">
    <property type="entry name" value="Transl_elong_EF1A/Init_IF2_C"/>
</dbReference>
<dbReference type="Proteomes" id="UP000008983">
    <property type="component" value="Unassembled WGS sequence"/>
</dbReference>
<dbReference type="OrthoDB" id="342024at2759"/>
<evidence type="ECO:0000256" key="1">
    <source>
        <dbReference type="ARBA" id="ARBA00004496"/>
    </source>
</evidence>
<proteinExistence type="inferred from homology"/>
<organism evidence="12 13">
    <name type="scientific">Ichthyophthirius multifiliis</name>
    <name type="common">White spot disease agent</name>
    <name type="synonym">Ich</name>
    <dbReference type="NCBI Taxonomy" id="5932"/>
    <lineage>
        <taxon>Eukaryota</taxon>
        <taxon>Sar</taxon>
        <taxon>Alveolata</taxon>
        <taxon>Ciliophora</taxon>
        <taxon>Intramacronucleata</taxon>
        <taxon>Oligohymenophorea</taxon>
        <taxon>Hymenostomatida</taxon>
        <taxon>Ophryoglenina</taxon>
        <taxon>Ichthyophthirius</taxon>
    </lineage>
</organism>
<evidence type="ECO:0000256" key="4">
    <source>
        <dbReference type="ARBA" id="ARBA00022737"/>
    </source>
</evidence>
<keyword evidence="3" id="KW-0963">Cytoplasm</keyword>
<dbReference type="CDD" id="cd01883">
    <property type="entry name" value="EF1_alpha"/>
    <property type="match status" value="1"/>
</dbReference>
<dbReference type="InParanoid" id="G0R0Z9"/>
<dbReference type="eggNOG" id="KOG0231">
    <property type="taxonomic scope" value="Eukaryota"/>
</dbReference>
<dbReference type="FunFam" id="2.40.30.10:FF:000020">
    <property type="entry name" value="Translation elongation factor EF-1"/>
    <property type="match status" value="1"/>
</dbReference>
<evidence type="ECO:0000256" key="6">
    <source>
        <dbReference type="ARBA" id="ARBA00022801"/>
    </source>
</evidence>
<dbReference type="InterPro" id="IPR009000">
    <property type="entry name" value="Transl_B-barrel_sf"/>
</dbReference>
<gene>
    <name evidence="12" type="ORF">IMG5_167730</name>
</gene>
<feature type="coiled-coil region" evidence="10">
    <location>
        <begin position="831"/>
        <end position="861"/>
    </location>
</feature>
<dbReference type="InterPro" id="IPR054696">
    <property type="entry name" value="GTP-eEF1A_C"/>
</dbReference>
<dbReference type="Pfam" id="PF02493">
    <property type="entry name" value="MORN"/>
    <property type="match status" value="9"/>
</dbReference>
<keyword evidence="4" id="KW-0677">Repeat</keyword>
<keyword evidence="8" id="KW-0342">GTP-binding</keyword>
<dbReference type="GO" id="GO:0003924">
    <property type="term" value="F:GTPase activity"/>
    <property type="evidence" value="ECO:0007669"/>
    <property type="project" value="InterPro"/>
</dbReference>